<organism evidence="2 3">
    <name type="scientific">Babesia gibsoni</name>
    <dbReference type="NCBI Taxonomy" id="33632"/>
    <lineage>
        <taxon>Eukaryota</taxon>
        <taxon>Sar</taxon>
        <taxon>Alveolata</taxon>
        <taxon>Apicomplexa</taxon>
        <taxon>Aconoidasida</taxon>
        <taxon>Piroplasmida</taxon>
        <taxon>Babesiidae</taxon>
        <taxon>Babesia</taxon>
    </lineage>
</organism>
<evidence type="ECO:0000256" key="1">
    <source>
        <dbReference type="SAM" id="SignalP"/>
    </source>
</evidence>
<gene>
    <name evidence="2" type="ORF">BgAZ_107080</name>
</gene>
<keyword evidence="1" id="KW-0732">Signal</keyword>
<dbReference type="Proteomes" id="UP001230268">
    <property type="component" value="Unassembled WGS sequence"/>
</dbReference>
<dbReference type="AlphaFoldDB" id="A0AAD8PGI6"/>
<sequence length="275" mass="31531">MYLTIIICSILFTRINARHSPRVSLLPLSRHGVAARLPSRSSLATAGCIQFERNGIATFIHPEAEATSALSSWPGDTYQKRQQLYRRSLNGITGCESIEELISVIRRIQDEVKGLLFPYFNVPIARFFLQEEVYAYLSAFHDLMHVKCRECTKDARIRLLDASPRLRRRYMFLLKELETAYMDVVSSFRRLAIKVRALPFDKAHVGTGKDTDYWSSVHLRAYKNGAKLLLKAVLLAMLNRFILPILLKQTLSLLAKHYNCPTVNWISQLVAFNIQ</sequence>
<dbReference type="EMBL" id="JAVEPI010000001">
    <property type="protein sequence ID" value="KAK1444802.1"/>
    <property type="molecule type" value="Genomic_DNA"/>
</dbReference>
<protein>
    <submittedName>
        <fullName evidence="2">Uncharacterized protein</fullName>
    </submittedName>
</protein>
<evidence type="ECO:0000313" key="3">
    <source>
        <dbReference type="Proteomes" id="UP001230268"/>
    </source>
</evidence>
<comment type="caution">
    <text evidence="2">The sequence shown here is derived from an EMBL/GenBank/DDBJ whole genome shotgun (WGS) entry which is preliminary data.</text>
</comment>
<name>A0AAD8PGI6_BABGI</name>
<proteinExistence type="predicted"/>
<keyword evidence="3" id="KW-1185">Reference proteome</keyword>
<evidence type="ECO:0000313" key="2">
    <source>
        <dbReference type="EMBL" id="KAK1444802.1"/>
    </source>
</evidence>
<feature type="chain" id="PRO_5041926332" evidence="1">
    <location>
        <begin position="18"/>
        <end position="275"/>
    </location>
</feature>
<feature type="signal peptide" evidence="1">
    <location>
        <begin position="1"/>
        <end position="17"/>
    </location>
</feature>
<accession>A0AAD8PGI6</accession>
<reference evidence="2" key="1">
    <citation type="submission" date="2023-08" db="EMBL/GenBank/DDBJ databases">
        <title>Draft sequence of the Babesia gibsoni genome.</title>
        <authorList>
            <person name="Yamagishi J.Y."/>
            <person name="Xuan X.X."/>
        </authorList>
    </citation>
    <scope>NUCLEOTIDE SEQUENCE</scope>
    <source>
        <strain evidence="2">Azabu</strain>
    </source>
</reference>